<feature type="domain" description="2EXR" evidence="2">
    <location>
        <begin position="16"/>
        <end position="122"/>
    </location>
</feature>
<dbReference type="PANTHER" id="PTHR35910:SF1">
    <property type="entry name" value="2EXR DOMAIN-CONTAINING PROTEIN"/>
    <property type="match status" value="1"/>
</dbReference>
<dbReference type="PANTHER" id="PTHR35910">
    <property type="entry name" value="2EXR DOMAIN-CONTAINING PROTEIN"/>
    <property type="match status" value="1"/>
</dbReference>
<gene>
    <name evidence="3" type="ORF">PENCOP_c004G08455</name>
</gene>
<dbReference type="AlphaFoldDB" id="A0A1V6UTR6"/>
<proteinExistence type="predicted"/>
<dbReference type="InterPro" id="IPR045518">
    <property type="entry name" value="2EXR"/>
</dbReference>
<dbReference type="Proteomes" id="UP000191500">
    <property type="component" value="Unassembled WGS sequence"/>
</dbReference>
<reference evidence="4" key="1">
    <citation type="journal article" date="2017" name="Nat. Microbiol.">
        <title>Global analysis of biosynthetic gene clusters reveals vast potential of secondary metabolite production in Penicillium species.</title>
        <authorList>
            <person name="Nielsen J.C."/>
            <person name="Grijseels S."/>
            <person name="Prigent S."/>
            <person name="Ji B."/>
            <person name="Dainat J."/>
            <person name="Nielsen K.F."/>
            <person name="Frisvad J.C."/>
            <person name="Workman M."/>
            <person name="Nielsen J."/>
        </authorList>
    </citation>
    <scope>NUCLEOTIDE SEQUENCE [LARGE SCALE GENOMIC DNA]</scope>
    <source>
        <strain evidence="4">IBT 31321</strain>
    </source>
</reference>
<keyword evidence="4" id="KW-1185">Reference proteome</keyword>
<dbReference type="EMBL" id="MDDG01000004">
    <property type="protein sequence ID" value="OQE41810.1"/>
    <property type="molecule type" value="Genomic_DNA"/>
</dbReference>
<dbReference type="Pfam" id="PF20150">
    <property type="entry name" value="2EXR"/>
    <property type="match status" value="1"/>
</dbReference>
<evidence type="ECO:0000259" key="2">
    <source>
        <dbReference type="Pfam" id="PF20150"/>
    </source>
</evidence>
<feature type="region of interest" description="Disordered" evidence="1">
    <location>
        <begin position="160"/>
        <end position="185"/>
    </location>
</feature>
<sequence length="185" mass="21517">MNTSDFPESTAGYSTFHPFSRLPPELRLQIWRDTLPEIDPSALTPYRAGCWRPVPVPEEYHASPFHQLCLELEFHPELLDHIRVKMPLTTVNHEARSVAIEWGLKQGIEIRFHEGSQCLIFSRPFDPVRDVMWFNQDVLEDFAEEFWVIFIIAHKQPGFNSTHGDTTKAQPPWEINNKRKAKAPN</sequence>
<evidence type="ECO:0000313" key="4">
    <source>
        <dbReference type="Proteomes" id="UP000191500"/>
    </source>
</evidence>
<accession>A0A1V6UTR6</accession>
<name>A0A1V6UTR6_9EURO</name>
<protein>
    <recommendedName>
        <fullName evidence="2">2EXR domain-containing protein</fullName>
    </recommendedName>
</protein>
<feature type="compositionally biased region" description="Polar residues" evidence="1">
    <location>
        <begin position="160"/>
        <end position="169"/>
    </location>
</feature>
<dbReference type="STRING" id="36646.A0A1V6UTR6"/>
<evidence type="ECO:0000256" key="1">
    <source>
        <dbReference type="SAM" id="MobiDB-lite"/>
    </source>
</evidence>
<organism evidence="3 4">
    <name type="scientific">Penicillium coprophilum</name>
    <dbReference type="NCBI Taxonomy" id="36646"/>
    <lineage>
        <taxon>Eukaryota</taxon>
        <taxon>Fungi</taxon>
        <taxon>Dikarya</taxon>
        <taxon>Ascomycota</taxon>
        <taxon>Pezizomycotina</taxon>
        <taxon>Eurotiomycetes</taxon>
        <taxon>Eurotiomycetidae</taxon>
        <taxon>Eurotiales</taxon>
        <taxon>Aspergillaceae</taxon>
        <taxon>Penicillium</taxon>
    </lineage>
</organism>
<evidence type="ECO:0000313" key="3">
    <source>
        <dbReference type="EMBL" id="OQE41810.1"/>
    </source>
</evidence>
<comment type="caution">
    <text evidence="3">The sequence shown here is derived from an EMBL/GenBank/DDBJ whole genome shotgun (WGS) entry which is preliminary data.</text>
</comment>